<reference evidence="1 2" key="1">
    <citation type="submission" date="2016-10" db="EMBL/GenBank/DDBJ databases">
        <authorList>
            <person name="de Groot N.N."/>
        </authorList>
    </citation>
    <scope>NUCLEOTIDE SEQUENCE [LARGE SCALE GENOMIC DNA]</scope>
    <source>
        <strain evidence="1 2">RK1</strain>
    </source>
</reference>
<dbReference type="Proteomes" id="UP000198670">
    <property type="component" value="Unassembled WGS sequence"/>
</dbReference>
<name>A0A1I3RQJ8_9SPHI</name>
<dbReference type="EMBL" id="FOQO01000010">
    <property type="protein sequence ID" value="SFJ47476.1"/>
    <property type="molecule type" value="Genomic_DNA"/>
</dbReference>
<keyword evidence="2" id="KW-1185">Reference proteome</keyword>
<dbReference type="AlphaFoldDB" id="A0A1I3RQJ8"/>
<evidence type="ECO:0000313" key="1">
    <source>
        <dbReference type="EMBL" id="SFJ47476.1"/>
    </source>
</evidence>
<gene>
    <name evidence="1" type="ORF">SAMN05444682_11058</name>
</gene>
<accession>A0A1I3RQJ8</accession>
<sequence>MTMDHAIGDKVINDICFSQIGWLYLIDQLKNN</sequence>
<organism evidence="1 2">
    <name type="scientific">Parapedobacter indicus</name>
    <dbReference type="NCBI Taxonomy" id="1477437"/>
    <lineage>
        <taxon>Bacteria</taxon>
        <taxon>Pseudomonadati</taxon>
        <taxon>Bacteroidota</taxon>
        <taxon>Sphingobacteriia</taxon>
        <taxon>Sphingobacteriales</taxon>
        <taxon>Sphingobacteriaceae</taxon>
        <taxon>Parapedobacter</taxon>
    </lineage>
</organism>
<protein>
    <submittedName>
        <fullName evidence="1">Uncharacterized protein</fullName>
    </submittedName>
</protein>
<proteinExistence type="predicted"/>
<dbReference type="STRING" id="1477437.SAMN05444682_11058"/>
<evidence type="ECO:0000313" key="2">
    <source>
        <dbReference type="Proteomes" id="UP000198670"/>
    </source>
</evidence>